<evidence type="ECO:0000313" key="4">
    <source>
        <dbReference type="Proteomes" id="UP000193317"/>
    </source>
</evidence>
<dbReference type="SUPFAM" id="SSF52540">
    <property type="entry name" value="P-loop containing nucleoside triphosphate hydrolases"/>
    <property type="match status" value="1"/>
</dbReference>
<keyword evidence="4" id="KW-1185">Reference proteome</keyword>
<evidence type="ECO:0000313" key="3">
    <source>
        <dbReference type="EMBL" id="ORX19412.1"/>
    </source>
</evidence>
<dbReference type="Gene3D" id="3.40.50.300">
    <property type="entry name" value="P-loop containing nucleotide triphosphate hydrolases"/>
    <property type="match status" value="1"/>
</dbReference>
<dbReference type="EMBL" id="LQPW01000001">
    <property type="protein sequence ID" value="ORX19412.1"/>
    <property type="molecule type" value="Genomic_DNA"/>
</dbReference>
<evidence type="ECO:0000256" key="1">
    <source>
        <dbReference type="SAM" id="MobiDB-lite"/>
    </source>
</evidence>
<sequence>MVSGVDEFLACALAWREAGYPPLILGGGNGKKLLARHITGYSPDDATEAQIRGWPTTFRNAGEVNLGIRCPVGVIGIDVDAYDGKRGLATLTECETRWGPLPPTWITTAREDGSGHRWYRVPPGWSGHDPKAQDGSDGHIELIQRHHRYAAVPPSGHVNGSDYRLYGPGGEEITPGILPPPSQLPELRAAWLDGLASTTRAKDGWIAPAEVGAWLDSTGGEDYPHGLGQVLTGLDNDLAKGTNRHKAMFSALCWSLKEARAGGYPARRAHDRLKAKWLKAICDPDDGSHDESEFDRMLPDAIGRAETDDHDKRWLRMRRNYGEDTRENPDVRGVLSRVKSENKKATALSSPREDDRDSNQVDRAATTCLADIAPTTVNWLWKGWLPLGKVSILEGESDVGKSTVTLAWASIVSNGSRWPATVMNGKRLYSQHDPAGVVLVGVEDSNDDTVVPRLIAAGADLTRVHTLNRPVDDDGNPRPFTIPGDTSWLRKAIVEAGAKLVVIDPITACLPEDARHGVDSSIRRILMFLVDLARETTSAIVLIRHFNKAQGMSAKNRGGGSVAYSALVRSVLSAGRLKEDQDSGATFAIARAIGNLSKPPDSIGYKIEDAPQLSALPKPEHDELQVSVVKWCGAVSINADQLVGADGAKIGDARKKAPVRDDAEAALKELLADGPMKMNEVVAEARRIADCSKATVNQAAKNLEIVRKSVYLNGKIDYWTWELSPTVFKFERNENK</sequence>
<dbReference type="SMART" id="SM00943">
    <property type="entry name" value="Prim-Pol"/>
    <property type="match status" value="1"/>
</dbReference>
<gene>
    <name evidence="3" type="ORF">AWC27_00085</name>
</gene>
<name>A0A1X2FLT7_MYCSZ</name>
<comment type="caution">
    <text evidence="3">The sequence shown here is derived from an EMBL/GenBank/DDBJ whole genome shotgun (WGS) entry which is preliminary data.</text>
</comment>
<reference evidence="3 4" key="1">
    <citation type="submission" date="2016-01" db="EMBL/GenBank/DDBJ databases">
        <title>The new phylogeny of the genus Mycobacterium.</title>
        <authorList>
            <person name="Tarcisio F."/>
            <person name="Conor M."/>
            <person name="Antonella G."/>
            <person name="Elisabetta G."/>
            <person name="Giulia F.S."/>
            <person name="Sara T."/>
            <person name="Anna F."/>
            <person name="Clotilde B."/>
            <person name="Roberto B."/>
            <person name="Veronica D.S."/>
            <person name="Fabio R."/>
            <person name="Monica P."/>
            <person name="Olivier J."/>
            <person name="Enrico T."/>
            <person name="Nicola S."/>
        </authorList>
    </citation>
    <scope>NUCLEOTIDE SEQUENCE [LARGE SCALE GENOMIC DNA]</scope>
    <source>
        <strain evidence="3 4">DSM 44166</strain>
    </source>
</reference>
<dbReference type="Proteomes" id="UP000193317">
    <property type="component" value="Unassembled WGS sequence"/>
</dbReference>
<feature type="region of interest" description="Disordered" evidence="1">
    <location>
        <begin position="325"/>
        <end position="361"/>
    </location>
</feature>
<dbReference type="Pfam" id="PF09250">
    <property type="entry name" value="Prim-Pol"/>
    <property type="match status" value="1"/>
</dbReference>
<proteinExistence type="predicted"/>
<feature type="domain" description="DNA primase/polymerase bifunctional N-terminal" evidence="2">
    <location>
        <begin position="12"/>
        <end position="188"/>
    </location>
</feature>
<organism evidence="3 4">
    <name type="scientific">Mycobacterium szulgai</name>
    <dbReference type="NCBI Taxonomy" id="1787"/>
    <lineage>
        <taxon>Bacteria</taxon>
        <taxon>Bacillati</taxon>
        <taxon>Actinomycetota</taxon>
        <taxon>Actinomycetes</taxon>
        <taxon>Mycobacteriales</taxon>
        <taxon>Mycobacteriaceae</taxon>
        <taxon>Mycobacterium</taxon>
    </lineage>
</organism>
<accession>A0A1X2FLT7</accession>
<protein>
    <recommendedName>
        <fullName evidence="2">DNA primase/polymerase bifunctional N-terminal domain-containing protein</fullName>
    </recommendedName>
</protein>
<dbReference type="InterPro" id="IPR015330">
    <property type="entry name" value="DNA_primase/pol_bifunc_N"/>
</dbReference>
<evidence type="ECO:0000259" key="2">
    <source>
        <dbReference type="SMART" id="SM00943"/>
    </source>
</evidence>
<feature type="compositionally biased region" description="Basic and acidic residues" evidence="1">
    <location>
        <begin position="351"/>
        <end position="360"/>
    </location>
</feature>
<dbReference type="Pfam" id="PF13481">
    <property type="entry name" value="AAA_25"/>
    <property type="match status" value="1"/>
</dbReference>
<dbReference type="InterPro" id="IPR027417">
    <property type="entry name" value="P-loop_NTPase"/>
</dbReference>
<dbReference type="AlphaFoldDB" id="A0A1X2FLT7"/>
<dbReference type="SUPFAM" id="SSF56747">
    <property type="entry name" value="Prim-pol domain"/>
    <property type="match status" value="1"/>
</dbReference>